<dbReference type="Proteomes" id="UP000683360">
    <property type="component" value="Unassembled WGS sequence"/>
</dbReference>
<feature type="domain" description="SET" evidence="9">
    <location>
        <begin position="1904"/>
        <end position="2020"/>
    </location>
</feature>
<feature type="region of interest" description="Disordered" evidence="8">
    <location>
        <begin position="211"/>
        <end position="309"/>
    </location>
</feature>
<dbReference type="GO" id="GO:0045893">
    <property type="term" value="P:positive regulation of DNA-templated transcription"/>
    <property type="evidence" value="ECO:0007669"/>
    <property type="project" value="TreeGrafter"/>
</dbReference>
<dbReference type="PROSITE" id="PS51543">
    <property type="entry name" value="FYRC"/>
    <property type="match status" value="1"/>
</dbReference>
<dbReference type="InterPro" id="IPR017956">
    <property type="entry name" value="AT_hook_DNA-bd_motif"/>
</dbReference>
<feature type="compositionally biased region" description="Basic and acidic residues" evidence="8">
    <location>
        <begin position="714"/>
        <end position="733"/>
    </location>
</feature>
<feature type="compositionally biased region" description="Basic and acidic residues" evidence="8">
    <location>
        <begin position="300"/>
        <end position="309"/>
    </location>
</feature>
<feature type="region of interest" description="Disordered" evidence="8">
    <location>
        <begin position="1710"/>
        <end position="1764"/>
    </location>
</feature>
<feature type="compositionally biased region" description="Basic residues" evidence="8">
    <location>
        <begin position="279"/>
        <end position="291"/>
    </location>
</feature>
<feature type="compositionally biased region" description="Basic and acidic residues" evidence="8">
    <location>
        <begin position="1015"/>
        <end position="1031"/>
    </location>
</feature>
<keyword evidence="7" id="KW-0804">Transcription</keyword>
<dbReference type="GO" id="GO:0035097">
    <property type="term" value="C:histone methyltransferase complex"/>
    <property type="evidence" value="ECO:0007669"/>
    <property type="project" value="TreeGrafter"/>
</dbReference>
<dbReference type="EC" id="2.1.1.354" evidence="11"/>
<dbReference type="SMART" id="SM00508">
    <property type="entry name" value="PostSET"/>
    <property type="match status" value="1"/>
</dbReference>
<keyword evidence="12" id="KW-1185">Reference proteome</keyword>
<feature type="compositionally biased region" description="Polar residues" evidence="8">
    <location>
        <begin position="1264"/>
        <end position="1327"/>
    </location>
</feature>
<feature type="compositionally biased region" description="Basic and acidic residues" evidence="8">
    <location>
        <begin position="1055"/>
        <end position="1068"/>
    </location>
</feature>
<dbReference type="InterPro" id="IPR003616">
    <property type="entry name" value="Post-SET_dom"/>
</dbReference>
<feature type="compositionally biased region" description="Acidic residues" evidence="8">
    <location>
        <begin position="467"/>
        <end position="477"/>
    </location>
</feature>
<evidence type="ECO:0000256" key="4">
    <source>
        <dbReference type="ARBA" id="ARBA00023015"/>
    </source>
</evidence>
<feature type="compositionally biased region" description="Acidic residues" evidence="8">
    <location>
        <begin position="499"/>
        <end position="518"/>
    </location>
</feature>
<gene>
    <name evidence="11" type="ORF">MEDL_10384</name>
</gene>
<feature type="compositionally biased region" description="Polar residues" evidence="8">
    <location>
        <begin position="1719"/>
        <end position="1728"/>
    </location>
</feature>
<feature type="region of interest" description="Disordered" evidence="8">
    <location>
        <begin position="1403"/>
        <end position="1442"/>
    </location>
</feature>
<dbReference type="OrthoDB" id="308383at2759"/>
<feature type="region of interest" description="Disordered" evidence="8">
    <location>
        <begin position="906"/>
        <end position="1106"/>
    </location>
</feature>
<dbReference type="Gene3D" id="3.30.160.360">
    <property type="match status" value="1"/>
</dbReference>
<evidence type="ECO:0000313" key="11">
    <source>
        <dbReference type="EMBL" id="CAG2195432.1"/>
    </source>
</evidence>
<dbReference type="SMART" id="SM00317">
    <property type="entry name" value="SET"/>
    <property type="match status" value="1"/>
</dbReference>
<feature type="compositionally biased region" description="Basic and acidic residues" evidence="8">
    <location>
        <begin position="1077"/>
        <end position="1087"/>
    </location>
</feature>
<feature type="region of interest" description="Disordered" evidence="8">
    <location>
        <begin position="140"/>
        <end position="169"/>
    </location>
</feature>
<accession>A0A8S3QLN8</accession>
<dbReference type="GO" id="GO:0140999">
    <property type="term" value="F:histone H3K4 trimethyltransferase activity"/>
    <property type="evidence" value="ECO:0007669"/>
    <property type="project" value="UniProtKB-EC"/>
</dbReference>
<dbReference type="PANTHER" id="PTHR45838">
    <property type="entry name" value="HISTONE-LYSINE-N-METHYLTRANSFERASE 2 KMT2 FAMILY MEMBER"/>
    <property type="match status" value="1"/>
</dbReference>
<feature type="compositionally biased region" description="Basic residues" evidence="8">
    <location>
        <begin position="739"/>
        <end position="750"/>
    </location>
</feature>
<feature type="compositionally biased region" description="Basic residues" evidence="8">
    <location>
        <begin position="1732"/>
        <end position="1750"/>
    </location>
</feature>
<evidence type="ECO:0000256" key="1">
    <source>
        <dbReference type="ARBA" id="ARBA00022603"/>
    </source>
</evidence>
<dbReference type="InterPro" id="IPR046341">
    <property type="entry name" value="SET_dom_sf"/>
</dbReference>
<evidence type="ECO:0000256" key="6">
    <source>
        <dbReference type="ARBA" id="ARBA00023125"/>
    </source>
</evidence>
<feature type="region of interest" description="Disordered" evidence="8">
    <location>
        <begin position="1"/>
        <end position="34"/>
    </location>
</feature>
<feature type="compositionally biased region" description="Basic and acidic residues" evidence="8">
    <location>
        <begin position="140"/>
        <end position="149"/>
    </location>
</feature>
<feature type="compositionally biased region" description="Basic and acidic residues" evidence="8">
    <location>
        <begin position="569"/>
        <end position="579"/>
    </location>
</feature>
<feature type="domain" description="Post-SET" evidence="10">
    <location>
        <begin position="2026"/>
        <end position="2042"/>
    </location>
</feature>
<feature type="compositionally biased region" description="Polar residues" evidence="8">
    <location>
        <begin position="935"/>
        <end position="952"/>
    </location>
</feature>
<feature type="compositionally biased region" description="Low complexity" evidence="8">
    <location>
        <begin position="664"/>
        <end position="675"/>
    </location>
</feature>
<evidence type="ECO:0000256" key="3">
    <source>
        <dbReference type="ARBA" id="ARBA00022691"/>
    </source>
</evidence>
<reference evidence="11" key="1">
    <citation type="submission" date="2021-03" db="EMBL/GenBank/DDBJ databases">
        <authorList>
            <person name="Bekaert M."/>
        </authorList>
    </citation>
    <scope>NUCLEOTIDE SEQUENCE</scope>
</reference>
<evidence type="ECO:0000256" key="7">
    <source>
        <dbReference type="ARBA" id="ARBA00023163"/>
    </source>
</evidence>
<dbReference type="Pfam" id="PF05965">
    <property type="entry name" value="FYRC"/>
    <property type="match status" value="1"/>
</dbReference>
<proteinExistence type="predicted"/>
<dbReference type="PROSITE" id="PS50868">
    <property type="entry name" value="POST_SET"/>
    <property type="match status" value="1"/>
</dbReference>
<feature type="region of interest" description="Disordered" evidence="8">
    <location>
        <begin position="345"/>
        <end position="642"/>
    </location>
</feature>
<feature type="compositionally biased region" description="Polar residues" evidence="8">
    <location>
        <begin position="155"/>
        <end position="166"/>
    </location>
</feature>
<comment type="caution">
    <text evidence="11">The sequence shown here is derived from an EMBL/GenBank/DDBJ whole genome shotgun (WGS) entry which is preliminary data.</text>
</comment>
<dbReference type="PROSITE" id="PS50280">
    <property type="entry name" value="SET"/>
    <property type="match status" value="1"/>
</dbReference>
<dbReference type="InterPro" id="IPR047219">
    <property type="entry name" value="KMT2A_2B_SET"/>
</dbReference>
<evidence type="ECO:0000256" key="5">
    <source>
        <dbReference type="ARBA" id="ARBA00023117"/>
    </source>
</evidence>
<feature type="compositionally biased region" description="Low complexity" evidence="8">
    <location>
        <begin position="1403"/>
        <end position="1425"/>
    </location>
</feature>
<feature type="compositionally biased region" description="Polar residues" evidence="8">
    <location>
        <begin position="21"/>
        <end position="34"/>
    </location>
</feature>
<dbReference type="PANTHER" id="PTHR45838:SF4">
    <property type="entry name" value="HISTONE-LYSINE N-METHYLTRANSFERASE TRITHORAX"/>
    <property type="match status" value="1"/>
</dbReference>
<feature type="compositionally biased region" description="Basic and acidic residues" evidence="8">
    <location>
        <begin position="754"/>
        <end position="840"/>
    </location>
</feature>
<organism evidence="11 12">
    <name type="scientific">Mytilus edulis</name>
    <name type="common">Blue mussel</name>
    <dbReference type="NCBI Taxonomy" id="6550"/>
    <lineage>
        <taxon>Eukaryota</taxon>
        <taxon>Metazoa</taxon>
        <taxon>Spiralia</taxon>
        <taxon>Lophotrochozoa</taxon>
        <taxon>Mollusca</taxon>
        <taxon>Bivalvia</taxon>
        <taxon>Autobranchia</taxon>
        <taxon>Pteriomorphia</taxon>
        <taxon>Mytilida</taxon>
        <taxon>Mytiloidea</taxon>
        <taxon>Mytilidae</taxon>
        <taxon>Mytilinae</taxon>
        <taxon>Mytilus</taxon>
    </lineage>
</organism>
<feature type="compositionally biased region" description="Basic and acidic residues" evidence="8">
    <location>
        <begin position="910"/>
        <end position="934"/>
    </location>
</feature>
<keyword evidence="3" id="KW-0949">S-adenosyl-L-methionine</keyword>
<dbReference type="InterPro" id="IPR003889">
    <property type="entry name" value="FYrich_C"/>
</dbReference>
<dbReference type="SMART" id="SM00542">
    <property type="entry name" value="FYRC"/>
    <property type="match status" value="1"/>
</dbReference>
<dbReference type="SMART" id="SM00384">
    <property type="entry name" value="AT_hook"/>
    <property type="match status" value="7"/>
</dbReference>
<evidence type="ECO:0000256" key="2">
    <source>
        <dbReference type="ARBA" id="ARBA00022679"/>
    </source>
</evidence>
<evidence type="ECO:0000256" key="8">
    <source>
        <dbReference type="SAM" id="MobiDB-lite"/>
    </source>
</evidence>
<evidence type="ECO:0000313" key="12">
    <source>
        <dbReference type="Proteomes" id="UP000683360"/>
    </source>
</evidence>
<feature type="compositionally biased region" description="Basic residues" evidence="8">
    <location>
        <begin position="975"/>
        <end position="986"/>
    </location>
</feature>
<feature type="region of interest" description="Disordered" evidence="8">
    <location>
        <begin position="1264"/>
        <end position="1339"/>
    </location>
</feature>
<feature type="compositionally biased region" description="Basic residues" evidence="8">
    <location>
        <begin position="524"/>
        <end position="533"/>
    </location>
</feature>
<feature type="region of interest" description="Disordered" evidence="8">
    <location>
        <begin position="664"/>
        <end position="840"/>
    </location>
</feature>
<dbReference type="EMBL" id="CAJPWZ010000519">
    <property type="protein sequence ID" value="CAG2195432.1"/>
    <property type="molecule type" value="Genomic_DNA"/>
</dbReference>
<keyword evidence="2 11" id="KW-0808">Transferase</keyword>
<sequence>MENYAKQKLTRTGQGEPVTGLTCSEQDNGSQVTSQELKDIGHTETEKSGSISFASSEIGCQTNTDLASDDEEVMVTDAKMNKAVKKDCPILEKVDSSSEESSLENIDDVELMPVLTIESPMKEQLNVSVEDTENAKRMLKIDDGQKTDSVDMVSENENLKTSTSNVDLKEDIYEPPKNFAMRNSETYILHEETGDFIPKVDSPIKEVISLSSEDEVENVKNKSRPQHESTDTHQCAPSKDRNVFEVLNLSVESDENEKQKTEILKGLGLERTPSPKREKQPRKSYPLRHRQIFSDEEAQMEEKPLHDKLSEKIKAESLAKSTPGEEGPFKCPTCKRHYRTKESYNTHVSSCDFDISSTTDEEDEPEPSSREGRYPMRGTTIAQTVVSQVDEQERKLITKKPGRTGPRFNMSPKVVLDRLSPSRCSIPLKTSSSNLKENPSRTTAIKRGRGRPPKVAVPPLDDKQAEELSDSMQESEELTTSTVIKRGRGRPPKVAVTPQDDEQTEELSDSMQESEELTTDANKEKRKRGRPPLHKTPEIKSGSSQQSLELSCPEQDTEKRKRGRPPLHKLSESTEKSECSNDSTPLSEQSTPRGRGRPPKSSLVQSKISNIRDKYRKHQRSKSDGLIATKRHLDSSEVSDNPYARQYLFKKTSLNYNTKQSLLSSSKISRRSLQLMSRKSSAQTQRRRHFTDSESMNMKSVSKRRVSSASSSSKDLDKSANDQELENMEKLASLEKQINRKRGRPRKKPLGFKSDIEVDLEKHDHSEAKEEVCDEKEDKISSKDDKEDDKSDMFDSTEVRKSDEKEIKNKQEIESETDSKSEEICSNKDVQSDSDTKSDICSKVDNKIETKTEVENTLDTEVDGKSEINSDTATLSDQDMKSEDISEMEDALDKEIKQEILDEEYVMDTTEAKPEKEVIETKDVMPQEVKDSEQKNVLPTETPSVSVDNSHCSAARPLVIDDDDDDQPVREAKPKYNKVIRRREKTPRKSFEDESNVASLKSSPAVKALSQFLAQKEKLHPKNEPVTDTKTGRSASSFQELLKEKPSNVQAPRYDLIRKSLNETKRESPQQSIQARRASEELKHSRDVGIGTSSPRSRHSSGHSTDERNIFQLLNKGSPPKLNIGNGGSYNAIKPATEFGQSQQPSVRGPPPLMTPSLIGIHNPNLVSNPAHSLTAFQQLQQNMPHAIQQIQQMHSRSTPAIIPLTQAMSAQMDISHVSAERPVPAPFDMNLHINRMIMETSMAAGPIHQRQVLQQMILNESANNGKTPETQQTSQINTPAIPSPVTTPSGSYSSSGQHTPVFNLPTQPQNQSPITPVSTPNKSPVLSRTPDLSPGSYHSVGQCGIKQTPIYNLPQNQQRPTTLVTDHVKKPPANSKLIPLTQLMEAGLQSKLIIPKVSIQSASSSPDSLQPSPLSQLNRPSSSLAVSRPPSTSPVSLPQSTLPLVLPQQKQGGAKPNTIVRIFVDGKPVALTTDPTVLQDHTALLNKLGGGQIQSGTYSVTVSAHRVPSTNSSPVNTSGANNQLPRVPAIQPIVPMSQNDQFTPWKAPGNVPDSSGKQMTISSAIKDALDSHLVSKLSSNEVSPSKSNQVLSSLLSRQRNLNHHSYSKNSILPRNMQELIRRLPLPDRPISSISVQPKVMTSFVKKPDGTIQKKTLVKPMIVNRKRPAINPINLSGNSFKKPMISTYQEKNGTVQGLLSKVYMRKLVKDGSPKPKMSDSMQQTTQTGHEYFKRRGRKPKDKNLKKKTPRKSNISKPHAGEAWQQVTERVQDARTTARLKHLSCASVHGVNMFGVNHNAVLYLLEQLYGAQLCRNYKFRYQQYTLTEDEEEPVVNPTGSIRSEPYQSRKEFDIFSFLMSQYRRLPEMDLSDANSEMNLKSQRRATSMDLPMAMRFRKLKEHAREAVGVYRSHIHGRGLYCKRKIDAGEMIIEYSGEVIRGSLTDKREKYYEGKGIGCYMFRIDDADVVDATLHGSAARFINHSCEPNCYSKVIQVEGKKHIVIFAMRQINKGEELTYDYKFPIEEVKIPCTCGSKKCRKYLN</sequence>
<dbReference type="SUPFAM" id="SSF82199">
    <property type="entry name" value="SET domain"/>
    <property type="match status" value="1"/>
</dbReference>
<keyword evidence="4" id="KW-0805">Transcription regulation</keyword>
<dbReference type="PRINTS" id="PR00929">
    <property type="entry name" value="ATHOOK"/>
</dbReference>
<dbReference type="FunFam" id="2.170.270.10:FF:000004">
    <property type="entry name" value="Histone-lysine N-methyltransferase"/>
    <property type="match status" value="1"/>
</dbReference>
<keyword evidence="5" id="KW-0103">Bromodomain</keyword>
<dbReference type="CDD" id="cd19170">
    <property type="entry name" value="SET_KMT2A_2B"/>
    <property type="match status" value="1"/>
</dbReference>
<evidence type="ECO:0000259" key="9">
    <source>
        <dbReference type="PROSITE" id="PS50280"/>
    </source>
</evidence>
<dbReference type="GO" id="GO:0003677">
    <property type="term" value="F:DNA binding"/>
    <property type="evidence" value="ECO:0007669"/>
    <property type="project" value="UniProtKB-KW"/>
</dbReference>
<feature type="compositionally biased region" description="Basic and acidic residues" evidence="8">
    <location>
        <begin position="217"/>
        <end position="231"/>
    </location>
</feature>
<keyword evidence="6" id="KW-0238">DNA-binding</keyword>
<feature type="region of interest" description="Disordered" evidence="8">
    <location>
        <begin position="855"/>
        <end position="889"/>
    </location>
</feature>
<dbReference type="GO" id="GO:0032259">
    <property type="term" value="P:methylation"/>
    <property type="evidence" value="ECO:0007669"/>
    <property type="project" value="UniProtKB-KW"/>
</dbReference>
<dbReference type="Gene3D" id="2.170.270.10">
    <property type="entry name" value="SET domain"/>
    <property type="match status" value="1"/>
</dbReference>
<dbReference type="InterPro" id="IPR001214">
    <property type="entry name" value="SET_dom"/>
</dbReference>
<feature type="compositionally biased region" description="Polar residues" evidence="8">
    <location>
        <begin position="428"/>
        <end position="443"/>
    </location>
</feature>
<feature type="compositionally biased region" description="Polar residues" evidence="8">
    <location>
        <begin position="1430"/>
        <end position="1442"/>
    </location>
</feature>
<feature type="compositionally biased region" description="Polar residues" evidence="8">
    <location>
        <begin position="580"/>
        <end position="592"/>
    </location>
</feature>
<keyword evidence="1 11" id="KW-0489">Methyltransferase</keyword>
<dbReference type="Pfam" id="PF00856">
    <property type="entry name" value="SET"/>
    <property type="match status" value="1"/>
</dbReference>
<name>A0A8S3QLN8_MYTED</name>
<protein>
    <submittedName>
        <fullName evidence="11">MLL1</fullName>
        <ecNumber evidence="11">2.1.1.354</ecNumber>
    </submittedName>
</protein>
<feature type="compositionally biased region" description="Polar residues" evidence="8">
    <location>
        <begin position="380"/>
        <end position="389"/>
    </location>
</feature>
<evidence type="ECO:0000259" key="10">
    <source>
        <dbReference type="PROSITE" id="PS50868"/>
    </source>
</evidence>